<dbReference type="InterPro" id="IPR020850">
    <property type="entry name" value="GED_dom"/>
</dbReference>
<protein>
    <recommendedName>
        <fullName evidence="8">Dynamin family protein</fullName>
    </recommendedName>
</protein>
<sequence length="776" mass="87838">MVRTSKRTHAEDADEIQELNTLTTASLDKLQSKDERRLLDVVDKLRRTGLNGTIELPQLVVCGDQSSGKSSVLEAITEIPFPRKAGLCTRFATEIILRRESKPSVTVKIVPSKLRPQAEQQRLAGFNRSLGYLTELPDLIEAATQEMGIGKSGPHKAFSRDVLSVEISGPDRPQLTLVDLPGLIHSATKASTADDKRLIFELVGEYMKNPRTIILAVVSARNDAANQIILSLFKEYDQTGARTLGIITKPDCLSVEDQQQWFDLALNKEVFLERGWHMVMNGKNDTARYTTKQRNDAEKVFFNGGRFQELPRHMVGIEALCSRLSKLLLRHLTQELPSLQHEMQSKLDETNAELMKLGDKRETPAEQRMVLMKIAMKINHTIASAVDGHYLHDFFGTVDLESAVESNNNIRRFRAVIQNLNHEFAENMRTRGHTYTFETEDDKKKPTNPNAPASNSGAGEKPDGKPDEESVKEPKKKQRKTRKPSGKSDDTDDDGLPKPVQVSYEEAMEWVKETIVRCRGHELPGSVNPEVTSHLFWEQSAPWKHITLDHVAKVRTVCKEFVHQILENAAPTEFIKPLEDLLVDSVLEQTYEDAKAEFDKLLQDNARHPSTYDHTYSDSLQKKRNNKYADLTYRARQAATTTQVMAEDGKPVPTQFDADIFQQHMAKAVERNMLTFAAEEALESQNAYYADKLRYFIHAITCQVIERCMVDPLPTKLLSPMVVTAMSDEQVEFIAGEPPETIQRRAFFEERKKMLEKGFDIFCDAMGGVKRIKTTL</sequence>
<dbReference type="CDD" id="cd08771">
    <property type="entry name" value="DLP_1"/>
    <property type="match status" value="1"/>
</dbReference>
<feature type="domain" description="Dynamin-type G" evidence="5">
    <location>
        <begin position="53"/>
        <end position="337"/>
    </location>
</feature>
<dbReference type="Pfam" id="PF01031">
    <property type="entry name" value="Dynamin_M"/>
    <property type="match status" value="1"/>
</dbReference>
<comment type="caution">
    <text evidence="6">The sequence shown here is derived from an EMBL/GenBank/DDBJ whole genome shotgun (WGS) entry which is preliminary data.</text>
</comment>
<dbReference type="PROSITE" id="PS51388">
    <property type="entry name" value="GED"/>
    <property type="match status" value="1"/>
</dbReference>
<dbReference type="SUPFAM" id="SSF52540">
    <property type="entry name" value="P-loop containing nucleoside triphosphate hydrolases"/>
    <property type="match status" value="1"/>
</dbReference>
<dbReference type="PANTHER" id="PTHR11566">
    <property type="entry name" value="DYNAMIN"/>
    <property type="match status" value="1"/>
</dbReference>
<evidence type="ECO:0000259" key="4">
    <source>
        <dbReference type="PROSITE" id="PS51388"/>
    </source>
</evidence>
<evidence type="ECO:0000259" key="5">
    <source>
        <dbReference type="PROSITE" id="PS51718"/>
    </source>
</evidence>
<dbReference type="InterPro" id="IPR027417">
    <property type="entry name" value="P-loop_NTPase"/>
</dbReference>
<organism evidence="6 7">
    <name type="scientific">Nothophoma quercina</name>
    <dbReference type="NCBI Taxonomy" id="749835"/>
    <lineage>
        <taxon>Eukaryota</taxon>
        <taxon>Fungi</taxon>
        <taxon>Dikarya</taxon>
        <taxon>Ascomycota</taxon>
        <taxon>Pezizomycotina</taxon>
        <taxon>Dothideomycetes</taxon>
        <taxon>Pleosporomycetidae</taxon>
        <taxon>Pleosporales</taxon>
        <taxon>Pleosporineae</taxon>
        <taxon>Didymellaceae</taxon>
        <taxon>Nothophoma</taxon>
    </lineage>
</organism>
<dbReference type="Gene3D" id="3.40.50.300">
    <property type="entry name" value="P-loop containing nucleotide triphosphate hydrolases"/>
    <property type="match status" value="1"/>
</dbReference>
<dbReference type="PRINTS" id="PR00195">
    <property type="entry name" value="DYNAMIN"/>
</dbReference>
<feature type="region of interest" description="Disordered" evidence="3">
    <location>
        <begin position="437"/>
        <end position="498"/>
    </location>
</feature>
<dbReference type="SMART" id="SM00053">
    <property type="entry name" value="DYNc"/>
    <property type="match status" value="1"/>
</dbReference>
<evidence type="ECO:0000256" key="3">
    <source>
        <dbReference type="SAM" id="MobiDB-lite"/>
    </source>
</evidence>
<dbReference type="InterPro" id="IPR001401">
    <property type="entry name" value="Dynamin_GTPase"/>
</dbReference>
<keyword evidence="7" id="KW-1185">Reference proteome</keyword>
<evidence type="ECO:0000256" key="2">
    <source>
        <dbReference type="ARBA" id="ARBA00023134"/>
    </source>
</evidence>
<evidence type="ECO:0000313" key="7">
    <source>
        <dbReference type="Proteomes" id="UP001521222"/>
    </source>
</evidence>
<feature type="domain" description="GED" evidence="4">
    <location>
        <begin position="678"/>
        <end position="770"/>
    </location>
</feature>
<dbReference type="InterPro" id="IPR045063">
    <property type="entry name" value="Dynamin_N"/>
</dbReference>
<feature type="compositionally biased region" description="Basic and acidic residues" evidence="3">
    <location>
        <begin position="460"/>
        <end position="473"/>
    </location>
</feature>
<accession>A0ABR3R749</accession>
<dbReference type="InterPro" id="IPR022812">
    <property type="entry name" value="Dynamin"/>
</dbReference>
<evidence type="ECO:0000256" key="1">
    <source>
        <dbReference type="ARBA" id="ARBA00022741"/>
    </source>
</evidence>
<dbReference type="InterPro" id="IPR000375">
    <property type="entry name" value="Dynamin_stalk"/>
</dbReference>
<keyword evidence="1" id="KW-0547">Nucleotide-binding</keyword>
<dbReference type="PANTHER" id="PTHR11566:SF66">
    <property type="entry name" value="INTERFERON-INDUCED GTP-BINDING PROTEIN MX"/>
    <property type="match status" value="1"/>
</dbReference>
<gene>
    <name evidence="6" type="ORF">SLS59_006087</name>
</gene>
<dbReference type="EMBL" id="JAKIXB020000019">
    <property type="protein sequence ID" value="KAL1600013.1"/>
    <property type="molecule type" value="Genomic_DNA"/>
</dbReference>
<keyword evidence="2" id="KW-0342">GTP-binding</keyword>
<dbReference type="Pfam" id="PF00350">
    <property type="entry name" value="Dynamin_N"/>
    <property type="match status" value="1"/>
</dbReference>
<evidence type="ECO:0008006" key="8">
    <source>
        <dbReference type="Google" id="ProtNLM"/>
    </source>
</evidence>
<feature type="compositionally biased region" description="Basic residues" evidence="3">
    <location>
        <begin position="474"/>
        <end position="485"/>
    </location>
</feature>
<dbReference type="InterPro" id="IPR030381">
    <property type="entry name" value="G_DYNAMIN_dom"/>
</dbReference>
<dbReference type="PROSITE" id="PS51718">
    <property type="entry name" value="G_DYNAMIN_2"/>
    <property type="match status" value="1"/>
</dbReference>
<evidence type="ECO:0000313" key="6">
    <source>
        <dbReference type="EMBL" id="KAL1600013.1"/>
    </source>
</evidence>
<reference evidence="6 7" key="1">
    <citation type="submission" date="2024-02" db="EMBL/GenBank/DDBJ databases">
        <title>De novo assembly and annotation of 12 fungi associated with fruit tree decline syndrome in Ontario, Canada.</title>
        <authorList>
            <person name="Sulman M."/>
            <person name="Ellouze W."/>
            <person name="Ilyukhin E."/>
        </authorList>
    </citation>
    <scope>NUCLEOTIDE SEQUENCE [LARGE SCALE GENOMIC DNA]</scope>
    <source>
        <strain evidence="6 7">M97-236</strain>
    </source>
</reference>
<name>A0ABR3R749_9PLEO</name>
<dbReference type="Proteomes" id="UP001521222">
    <property type="component" value="Unassembled WGS sequence"/>
</dbReference>
<proteinExistence type="predicted"/>
<feature type="compositionally biased region" description="Polar residues" evidence="3">
    <location>
        <begin position="447"/>
        <end position="457"/>
    </location>
</feature>